<keyword evidence="2" id="KW-1185">Reference proteome</keyword>
<dbReference type="AlphaFoldDB" id="A0A6H5J1D6"/>
<dbReference type="EMBL" id="CADCXV010001416">
    <property type="protein sequence ID" value="CAB0044243.1"/>
    <property type="molecule type" value="Genomic_DNA"/>
</dbReference>
<name>A0A6H5J1D6_9HYME</name>
<evidence type="ECO:0000313" key="2">
    <source>
        <dbReference type="Proteomes" id="UP000479190"/>
    </source>
</evidence>
<proteinExistence type="predicted"/>
<evidence type="ECO:0000313" key="1">
    <source>
        <dbReference type="EMBL" id="CAB0044243.1"/>
    </source>
</evidence>
<gene>
    <name evidence="1" type="ORF">TBRA_LOCUS15831</name>
</gene>
<organism evidence="1 2">
    <name type="scientific">Trichogramma brassicae</name>
    <dbReference type="NCBI Taxonomy" id="86971"/>
    <lineage>
        <taxon>Eukaryota</taxon>
        <taxon>Metazoa</taxon>
        <taxon>Ecdysozoa</taxon>
        <taxon>Arthropoda</taxon>
        <taxon>Hexapoda</taxon>
        <taxon>Insecta</taxon>
        <taxon>Pterygota</taxon>
        <taxon>Neoptera</taxon>
        <taxon>Endopterygota</taxon>
        <taxon>Hymenoptera</taxon>
        <taxon>Apocrita</taxon>
        <taxon>Proctotrupomorpha</taxon>
        <taxon>Chalcidoidea</taxon>
        <taxon>Trichogrammatidae</taxon>
        <taxon>Trichogramma</taxon>
    </lineage>
</organism>
<sequence length="165" mass="18861">MQYVNRGSTLFSSRIYNILNSIFHNIIKANLPRVSSSSIYDTRQQQQQQQESNRIRIYAIATLSLLYIYMQGEEDWRGRCRRKCDWQEKDRISEDEKIARARTTTLRTGSSVRRHSNNATVAAAAAAAAAIATAQLRSRDGENSVNGYILPWDNDTIHVHTHVYG</sequence>
<protein>
    <submittedName>
        <fullName evidence="1">Uncharacterized protein</fullName>
    </submittedName>
</protein>
<accession>A0A6H5J1D6</accession>
<dbReference type="Proteomes" id="UP000479190">
    <property type="component" value="Unassembled WGS sequence"/>
</dbReference>
<reference evidence="1 2" key="1">
    <citation type="submission" date="2020-02" db="EMBL/GenBank/DDBJ databases">
        <authorList>
            <person name="Ferguson B K."/>
        </authorList>
    </citation>
    <scope>NUCLEOTIDE SEQUENCE [LARGE SCALE GENOMIC DNA]</scope>
</reference>